<dbReference type="RefSeq" id="WP_120789008.1">
    <property type="nucleotide sequence ID" value="NZ_CP032624.1"/>
</dbReference>
<dbReference type="Proteomes" id="UP000275069">
    <property type="component" value="Chromosome"/>
</dbReference>
<evidence type="ECO:0000313" key="3">
    <source>
        <dbReference type="Proteomes" id="UP000275069"/>
    </source>
</evidence>
<proteinExistence type="predicted"/>
<evidence type="ECO:0008006" key="4">
    <source>
        <dbReference type="Google" id="ProtNLM"/>
    </source>
</evidence>
<keyword evidence="1" id="KW-0812">Transmembrane</keyword>
<gene>
    <name evidence="2" type="ORF">D7I44_07965</name>
</gene>
<evidence type="ECO:0000313" key="2">
    <source>
        <dbReference type="EMBL" id="AYG03476.1"/>
    </source>
</evidence>
<organism evidence="2 3">
    <name type="scientific">Gryllotalpicola protaetiae</name>
    <dbReference type="NCBI Taxonomy" id="2419771"/>
    <lineage>
        <taxon>Bacteria</taxon>
        <taxon>Bacillati</taxon>
        <taxon>Actinomycetota</taxon>
        <taxon>Actinomycetes</taxon>
        <taxon>Micrococcales</taxon>
        <taxon>Microbacteriaceae</taxon>
        <taxon>Gryllotalpicola</taxon>
    </lineage>
</organism>
<evidence type="ECO:0000256" key="1">
    <source>
        <dbReference type="SAM" id="Phobius"/>
    </source>
</evidence>
<dbReference type="EMBL" id="CP032624">
    <property type="protein sequence ID" value="AYG03476.1"/>
    <property type="molecule type" value="Genomic_DNA"/>
</dbReference>
<feature type="transmembrane region" description="Helical" evidence="1">
    <location>
        <begin position="212"/>
        <end position="232"/>
    </location>
</feature>
<keyword evidence="3" id="KW-1185">Reference proteome</keyword>
<feature type="transmembrane region" description="Helical" evidence="1">
    <location>
        <begin position="182"/>
        <end position="200"/>
    </location>
</feature>
<protein>
    <recommendedName>
        <fullName evidence="4">ABC transporter permease</fullName>
    </recommendedName>
</protein>
<sequence>MTSSRQHTKWGFTVLFGVLGSLIVGLFLLAFLWPVATAAPNGLKVAISGPAQTVSTLKGAIAKQTGGALSFTEVSGRSAAVSSIRNRDVYGAIVLAPQPEVLTASAANSSVAQLLDTAAGQLQNALQAQAPGVTVKTTDVVPLSSDDASGAGITAMSIPLVLGGMIGGVLISLLVVGAVRRVVALLVYGAAAGLLTVLIGQTRFGFLQGGFFADWAVLSLAMLATAAAIVGLNALLGRGGIALGAVLTIWFALPVSGSTVPTPFLPSPWGSIGQLFVPGAGSTLVRTLSYFPDASGAQQWVVLGAWAVGGLLLTFLGHFRNAAPVSVPEAELEPAAEAVPV</sequence>
<feature type="transmembrane region" description="Helical" evidence="1">
    <location>
        <begin position="12"/>
        <end position="33"/>
    </location>
</feature>
<feature type="transmembrane region" description="Helical" evidence="1">
    <location>
        <begin position="300"/>
        <end position="319"/>
    </location>
</feature>
<dbReference type="AlphaFoldDB" id="A0A387BR71"/>
<dbReference type="KEGG" id="gry:D7I44_07965"/>
<keyword evidence="1" id="KW-1133">Transmembrane helix</keyword>
<feature type="transmembrane region" description="Helical" evidence="1">
    <location>
        <begin position="239"/>
        <end position="257"/>
    </location>
</feature>
<reference evidence="2 3" key="1">
    <citation type="submission" date="2018-09" db="EMBL/GenBank/DDBJ databases">
        <title>Genome sequencing of strain 2DFW10M-5.</title>
        <authorList>
            <person name="Heo J."/>
            <person name="Kim S.-J."/>
            <person name="Kwon S.-W."/>
        </authorList>
    </citation>
    <scope>NUCLEOTIDE SEQUENCE [LARGE SCALE GENOMIC DNA]</scope>
    <source>
        <strain evidence="2 3">2DFW10M-5</strain>
    </source>
</reference>
<accession>A0A387BR71</accession>
<feature type="transmembrane region" description="Helical" evidence="1">
    <location>
        <begin position="151"/>
        <end position="175"/>
    </location>
</feature>
<name>A0A387BR71_9MICO</name>
<dbReference type="OrthoDB" id="2151407at2"/>
<keyword evidence="1" id="KW-0472">Membrane</keyword>